<sequence>MEIDSDVRQDAKKLEGEVECSVLKEKDLDMDEDGKRREGEIEGFVSMETVSYVHEVVKKIAENEADSSVSMEGDFNFLREVEGEKIEDSLFTDSDSAEANGLAEEPSFMTFSFQRNYIAPDVSHNLFSNNENIFKMESSELDLEEGIVPREEENNEHSIQEQRNITSNSTFGPILQSNTFCTSDSFDDDDDNILNDSTFQSDFGSKSCNNTIDYSVALQILSSNHSCEEYGSESLEGSKDERVEFREEPQYSCDHEASRGLSCDLDEDKDKKESSSYHGEDTMWEGKWDESDFDDEEDDDDFDWEHDEVVEQLRMELKNARQGGLSTILEEEEEAQTESPKVVEDLQPLKIEKKIEFKDHIVEIQRVYRCYAEKNRKLDILNYQTMHAIGEYRSTVQSVKPQISQNLWPRKAVKQVSDPIVKFVEDLHRDLELVYVGQVCLSWEMLCWEQKKVEELQRYDSQWPRSYNLAAGDFQLFQVLMHRFLEDEPFQEPRIQNYNKNRYVIRNLLQVPPIKDDNSKDKKLIKSGEEYAMNGERLGEIIKQSMQVFWEFVKADKDHGNVIKASHKTGIDLKDQAISDLLRNVRTQLQKKERKLKDIVRSGNCIVRKFQKHHEHQIPLDQEQLLAQVGLRLVSRVLHMKKLRKEQLMWCNEKLNRIKFVGRKVQVEPSLLFFPS</sequence>
<feature type="region of interest" description="Disordered" evidence="1">
    <location>
        <begin position="230"/>
        <end position="300"/>
    </location>
</feature>
<protein>
    <recommendedName>
        <fullName evidence="4">Ribosomal protein L34Ae</fullName>
    </recommendedName>
</protein>
<evidence type="ECO:0000256" key="1">
    <source>
        <dbReference type="SAM" id="MobiDB-lite"/>
    </source>
</evidence>
<evidence type="ECO:0000313" key="2">
    <source>
        <dbReference type="EMBL" id="CAJ1939833.1"/>
    </source>
</evidence>
<name>A0AA86VFL7_9FABA</name>
<dbReference type="InterPro" id="IPR012870">
    <property type="entry name" value="DUF1666"/>
</dbReference>
<dbReference type="AlphaFoldDB" id="A0AA86VFL7"/>
<dbReference type="PANTHER" id="PTHR46741:SF1">
    <property type="entry name" value="DUF1666 FAMILY PROTEIN"/>
    <property type="match status" value="1"/>
</dbReference>
<gene>
    <name evidence="2" type="ORF">AYBTSS11_LOCUS9364</name>
</gene>
<dbReference type="Pfam" id="PF07891">
    <property type="entry name" value="DUF1666"/>
    <property type="match status" value="1"/>
</dbReference>
<feature type="compositionally biased region" description="Polar residues" evidence="1">
    <location>
        <begin position="161"/>
        <end position="171"/>
    </location>
</feature>
<reference evidence="2" key="1">
    <citation type="submission" date="2023-10" db="EMBL/GenBank/DDBJ databases">
        <authorList>
            <person name="Domelevo Entfellner J.-B."/>
        </authorList>
    </citation>
    <scope>NUCLEOTIDE SEQUENCE</scope>
</reference>
<dbReference type="Proteomes" id="UP001189624">
    <property type="component" value="Chromosome 3"/>
</dbReference>
<feature type="compositionally biased region" description="Basic and acidic residues" evidence="1">
    <location>
        <begin position="268"/>
        <end position="290"/>
    </location>
</feature>
<feature type="region of interest" description="Disordered" evidence="1">
    <location>
        <begin position="152"/>
        <end position="171"/>
    </location>
</feature>
<accession>A0AA86VFL7</accession>
<evidence type="ECO:0000313" key="3">
    <source>
        <dbReference type="Proteomes" id="UP001189624"/>
    </source>
</evidence>
<keyword evidence="3" id="KW-1185">Reference proteome</keyword>
<dbReference type="Gramene" id="rna-AYBTSS11_LOCUS9364">
    <property type="protein sequence ID" value="CAJ1939833.1"/>
    <property type="gene ID" value="gene-AYBTSS11_LOCUS9364"/>
</dbReference>
<feature type="compositionally biased region" description="Acidic residues" evidence="1">
    <location>
        <begin position="291"/>
        <end position="300"/>
    </location>
</feature>
<organism evidence="2 3">
    <name type="scientific">Sphenostylis stenocarpa</name>
    <dbReference type="NCBI Taxonomy" id="92480"/>
    <lineage>
        <taxon>Eukaryota</taxon>
        <taxon>Viridiplantae</taxon>
        <taxon>Streptophyta</taxon>
        <taxon>Embryophyta</taxon>
        <taxon>Tracheophyta</taxon>
        <taxon>Spermatophyta</taxon>
        <taxon>Magnoliopsida</taxon>
        <taxon>eudicotyledons</taxon>
        <taxon>Gunneridae</taxon>
        <taxon>Pentapetalae</taxon>
        <taxon>rosids</taxon>
        <taxon>fabids</taxon>
        <taxon>Fabales</taxon>
        <taxon>Fabaceae</taxon>
        <taxon>Papilionoideae</taxon>
        <taxon>50 kb inversion clade</taxon>
        <taxon>NPAAA clade</taxon>
        <taxon>indigoferoid/millettioid clade</taxon>
        <taxon>Phaseoleae</taxon>
        <taxon>Sphenostylis</taxon>
    </lineage>
</organism>
<evidence type="ECO:0008006" key="4">
    <source>
        <dbReference type="Google" id="ProtNLM"/>
    </source>
</evidence>
<dbReference type="EMBL" id="OY731400">
    <property type="protein sequence ID" value="CAJ1939833.1"/>
    <property type="molecule type" value="Genomic_DNA"/>
</dbReference>
<feature type="compositionally biased region" description="Basic and acidic residues" evidence="1">
    <location>
        <begin position="236"/>
        <end position="258"/>
    </location>
</feature>
<proteinExistence type="predicted"/>
<dbReference type="PANTHER" id="PTHR46741">
    <property type="entry name" value="OS09G0413600 PROTEIN"/>
    <property type="match status" value="1"/>
</dbReference>